<organism evidence="1 2">
    <name type="scientific">Xenorhabdus bovienii</name>
    <name type="common">Xenorhabdus nematophila subsp. bovienii</name>
    <dbReference type="NCBI Taxonomy" id="40576"/>
    <lineage>
        <taxon>Bacteria</taxon>
        <taxon>Pseudomonadati</taxon>
        <taxon>Pseudomonadota</taxon>
        <taxon>Gammaproteobacteria</taxon>
        <taxon>Enterobacterales</taxon>
        <taxon>Morganellaceae</taxon>
        <taxon>Xenorhabdus</taxon>
    </lineage>
</organism>
<sequence length="164" mass="18639">MNDKLLGNEKLLDFCDYEEAIIDILSDLPWQTGSMKTLIEKVEGIVNSYKNCRGDVSTICVYWMLSGWMELGAMKSGEYVPDENDKIEVTDHTRNRLNVIARSLTNNAAKNIASHVEMVSRLEETAAHGGFELIAENLRNSDQKKLLYVVEKLNEFPPQLTEKK</sequence>
<evidence type="ECO:0000313" key="2">
    <source>
        <dbReference type="Proteomes" id="UP001222434"/>
    </source>
</evidence>
<accession>A0AAJ1JBM9</accession>
<evidence type="ECO:0000313" key="1">
    <source>
        <dbReference type="EMBL" id="MDE1480426.1"/>
    </source>
</evidence>
<proteinExistence type="predicted"/>
<name>A0AAJ1JBM9_XENBV</name>
<reference evidence="1" key="2">
    <citation type="journal article" date="2022" name="J. Evol. Biol.">
        <title>Pre- and post-association barriers to host switching in sympatric mutualists.</title>
        <authorList>
            <person name="Dinges Z.M."/>
            <person name="Phillips R.K."/>
            <person name="Lively C.M."/>
            <person name="Bashey F."/>
        </authorList>
    </citation>
    <scope>NUCLEOTIDE SEQUENCE</scope>
    <source>
        <strain evidence="1">MC_266_E_2016</strain>
    </source>
</reference>
<reference evidence="1" key="1">
    <citation type="submission" date="2021-08" db="EMBL/GenBank/DDBJ databases">
        <authorList>
            <person name="Papudeshi B."/>
            <person name="Bashey-Visser F."/>
        </authorList>
    </citation>
    <scope>NUCLEOTIDE SEQUENCE</scope>
    <source>
        <strain evidence="1">MC_266_E_2016</strain>
    </source>
</reference>
<comment type="caution">
    <text evidence="1">The sequence shown here is derived from an EMBL/GenBank/DDBJ whole genome shotgun (WGS) entry which is preliminary data.</text>
</comment>
<dbReference type="Proteomes" id="UP001222434">
    <property type="component" value="Unassembled WGS sequence"/>
</dbReference>
<dbReference type="RefSeq" id="WP_274713812.1">
    <property type="nucleotide sequence ID" value="NZ_JAILSO010000128.1"/>
</dbReference>
<dbReference type="AlphaFoldDB" id="A0AAJ1JBM9"/>
<protein>
    <submittedName>
        <fullName evidence="1">Uncharacterized protein</fullName>
    </submittedName>
</protein>
<gene>
    <name evidence="1" type="ORF">KKJ01_19945</name>
</gene>
<dbReference type="EMBL" id="JAILSO010000128">
    <property type="protein sequence ID" value="MDE1480426.1"/>
    <property type="molecule type" value="Genomic_DNA"/>
</dbReference>